<dbReference type="InterPro" id="IPR036388">
    <property type="entry name" value="WH-like_DNA-bd_sf"/>
</dbReference>
<dbReference type="InterPro" id="IPR013324">
    <property type="entry name" value="RNA_pol_sigma_r3/r4-like"/>
</dbReference>
<dbReference type="EMBL" id="RKRK01000002">
    <property type="protein sequence ID" value="RPF57843.1"/>
    <property type="molecule type" value="Genomic_DNA"/>
</dbReference>
<dbReference type="AlphaFoldDB" id="A0A3N5BJL9"/>
<keyword evidence="5" id="KW-1185">Reference proteome</keyword>
<dbReference type="HAMAP" id="MF_00245">
    <property type="entry name" value="UPF0122"/>
    <property type="match status" value="1"/>
</dbReference>
<dbReference type="Proteomes" id="UP000277108">
    <property type="component" value="Unassembled WGS sequence"/>
</dbReference>
<dbReference type="Gene3D" id="1.10.10.10">
    <property type="entry name" value="Winged helix-like DNA-binding domain superfamily/Winged helix DNA-binding domain"/>
    <property type="match status" value="1"/>
</dbReference>
<dbReference type="SUPFAM" id="SSF88659">
    <property type="entry name" value="Sigma3 and sigma4 domains of RNA polymerase sigma factors"/>
    <property type="match status" value="1"/>
</dbReference>
<sequence>MSQSIEDIIYINELIDMYNPFLSEKQQKYLDLYYAKDYSLTEISELYHISKQAVSNNLSRTIQQLEEYEQTTQWLQKKLDIQKQLHSIQRQIEKIYSDSTESHHTLKEKDELKESIDDLLNIVNTL</sequence>
<dbReference type="InterPro" id="IPR007394">
    <property type="entry name" value="UPF0122"/>
</dbReference>
<comment type="similarity">
    <text evidence="1 3">Belongs to the UPF0122 family.</text>
</comment>
<dbReference type="PANTHER" id="PTHR40083:SF1">
    <property type="entry name" value="UPF0122 PROTEIN YLXM"/>
    <property type="match status" value="1"/>
</dbReference>
<comment type="caution">
    <text evidence="4">The sequence shown here is derived from an EMBL/GenBank/DDBJ whole genome shotgun (WGS) entry which is preliminary data.</text>
</comment>
<dbReference type="PANTHER" id="PTHR40083">
    <property type="entry name" value="UPF0122 PROTEIN CBO2450/CLC_2298"/>
    <property type="match status" value="1"/>
</dbReference>
<dbReference type="RefSeq" id="WP_170152752.1">
    <property type="nucleotide sequence ID" value="NZ_RKRK01000002.1"/>
</dbReference>
<dbReference type="Pfam" id="PF04297">
    <property type="entry name" value="UPF0122"/>
    <property type="match status" value="1"/>
</dbReference>
<proteinExistence type="inferred from homology"/>
<evidence type="ECO:0000313" key="5">
    <source>
        <dbReference type="Proteomes" id="UP000277108"/>
    </source>
</evidence>
<evidence type="ECO:0000313" key="4">
    <source>
        <dbReference type="EMBL" id="RPF57843.1"/>
    </source>
</evidence>
<protein>
    <recommendedName>
        <fullName evidence="3">UPF0122 protein EDD62_0478</fullName>
    </recommendedName>
</protein>
<gene>
    <name evidence="4" type="ORF">EDD62_0478</name>
</gene>
<name>A0A3N5BJL9_9BACL</name>
<evidence type="ECO:0000256" key="3">
    <source>
        <dbReference type="HAMAP-Rule" id="MF_00245"/>
    </source>
</evidence>
<evidence type="ECO:0000256" key="1">
    <source>
        <dbReference type="ARBA" id="ARBA00008720"/>
    </source>
</evidence>
<organism evidence="4 5">
    <name type="scientific">Abyssicoccus albus</name>
    <dbReference type="NCBI Taxonomy" id="1817405"/>
    <lineage>
        <taxon>Bacteria</taxon>
        <taxon>Bacillati</taxon>
        <taxon>Bacillota</taxon>
        <taxon>Bacilli</taxon>
        <taxon>Bacillales</taxon>
        <taxon>Abyssicoccaceae</taxon>
    </lineage>
</organism>
<reference evidence="4 5" key="1">
    <citation type="submission" date="2018-11" db="EMBL/GenBank/DDBJ databases">
        <title>Genomic Encyclopedia of Type Strains, Phase IV (KMG-IV): sequencing the most valuable type-strain genomes for metagenomic binning, comparative biology and taxonomic classification.</title>
        <authorList>
            <person name="Goeker M."/>
        </authorList>
    </citation>
    <scope>NUCLEOTIDE SEQUENCE [LARGE SCALE GENOMIC DNA]</scope>
    <source>
        <strain evidence="4 5">DSM 29158</strain>
    </source>
</reference>
<evidence type="ECO:0000256" key="2">
    <source>
        <dbReference type="ARBA" id="ARBA00024764"/>
    </source>
</evidence>
<comment type="function">
    <text evidence="2 3">Might take part in the signal recognition particle (SRP) pathway. This is inferred from the conservation of its genetic proximity to ftsY/ffh. May be a regulatory protein.</text>
</comment>
<accession>A0A3N5BJL9</accession>